<dbReference type="Proteomes" id="UP000195557">
    <property type="component" value="Unassembled WGS sequence"/>
</dbReference>
<name>A0A1Y5HXV9_OSTTA</name>
<reference evidence="1" key="1">
    <citation type="submission" date="2017-04" db="EMBL/GenBank/DDBJ databases">
        <title>Population genomics of picophytoplankton unveils novel chromosome hypervariability.</title>
        <authorList>
            <consortium name="DOE Joint Genome Institute"/>
            <person name="Blanc-Mathieu R."/>
            <person name="Krasovec M."/>
            <person name="Hebrard M."/>
            <person name="Yau S."/>
            <person name="Desgranges E."/>
            <person name="Martin J."/>
            <person name="Schackwitz W."/>
            <person name="Kuo A."/>
            <person name="Salin G."/>
            <person name="Donnadieu C."/>
            <person name="Desdevises Y."/>
            <person name="Sanchez-Ferandin S."/>
            <person name="Moreau H."/>
            <person name="Rivals E."/>
            <person name="Grigoriev I.V."/>
            <person name="Grimsley N."/>
            <person name="Eyre-Walker A."/>
            <person name="Piganeau G."/>
        </authorList>
    </citation>
    <scope>NUCLEOTIDE SEQUENCE [LARGE SCALE GENOMIC DNA]</scope>
    <source>
        <strain evidence="1">RCC 1115</strain>
    </source>
</reference>
<dbReference type="EMBL" id="KZ155839">
    <property type="protein sequence ID" value="OUS42111.1"/>
    <property type="molecule type" value="Genomic_DNA"/>
</dbReference>
<sequence>MRALKSCFTVRLGVAKSHGEATFYQSHMSTLSIQAIIPLNRSAGPWVDDFPIQRISVLSLNY</sequence>
<proteinExistence type="predicted"/>
<protein>
    <submittedName>
        <fullName evidence="1">Uncharacterized protein</fullName>
    </submittedName>
</protein>
<dbReference type="AlphaFoldDB" id="A0A1Y5HXV9"/>
<organism evidence="1">
    <name type="scientific">Ostreococcus tauri</name>
    <name type="common">Marine green alga</name>
    <dbReference type="NCBI Taxonomy" id="70448"/>
    <lineage>
        <taxon>Eukaryota</taxon>
        <taxon>Viridiplantae</taxon>
        <taxon>Chlorophyta</taxon>
        <taxon>Mamiellophyceae</taxon>
        <taxon>Mamiellales</taxon>
        <taxon>Bathycoccaceae</taxon>
        <taxon>Ostreococcus</taxon>
    </lineage>
</organism>
<accession>A0A1Y5HXV9</accession>
<gene>
    <name evidence="1" type="ORF">BE221DRAFT_63767</name>
</gene>
<evidence type="ECO:0000313" key="1">
    <source>
        <dbReference type="EMBL" id="OUS42111.1"/>
    </source>
</evidence>